<dbReference type="InterPro" id="IPR022803">
    <property type="entry name" value="Ribosomal_uL5_dom_sf"/>
</dbReference>
<dbReference type="SUPFAM" id="SSF55282">
    <property type="entry name" value="RL5-like"/>
    <property type="match status" value="1"/>
</dbReference>
<dbReference type="GO" id="GO:0006412">
    <property type="term" value="P:translation"/>
    <property type="evidence" value="ECO:0007669"/>
    <property type="project" value="InterPro"/>
</dbReference>
<comment type="similarity">
    <text evidence="1">Belongs to the universal ribosomal protein uL5 family.</text>
</comment>
<evidence type="ECO:0000259" key="5">
    <source>
        <dbReference type="Pfam" id="PF00673"/>
    </source>
</evidence>
<dbReference type="InterPro" id="IPR002132">
    <property type="entry name" value="Ribosomal_uL5"/>
</dbReference>
<evidence type="ECO:0000256" key="4">
    <source>
        <dbReference type="SAM" id="MobiDB-lite"/>
    </source>
</evidence>
<reference evidence="6 7" key="1">
    <citation type="submission" date="2014-04" db="EMBL/GenBank/DDBJ databases">
        <authorList>
            <consortium name="DOE Joint Genome Institute"/>
            <person name="Kuo A."/>
            <person name="Girlanda M."/>
            <person name="Perotto S."/>
            <person name="Kohler A."/>
            <person name="Nagy L.G."/>
            <person name="Floudas D."/>
            <person name="Copeland A."/>
            <person name="Barry K.W."/>
            <person name="Cichocki N."/>
            <person name="Veneault-Fourrey C."/>
            <person name="LaButti K."/>
            <person name="Lindquist E.A."/>
            <person name="Lipzen A."/>
            <person name="Lundell T."/>
            <person name="Morin E."/>
            <person name="Murat C."/>
            <person name="Sun H."/>
            <person name="Tunlid A."/>
            <person name="Henrissat B."/>
            <person name="Grigoriev I.V."/>
            <person name="Hibbett D.S."/>
            <person name="Martin F."/>
            <person name="Nordberg H.P."/>
            <person name="Cantor M.N."/>
            <person name="Hua S.X."/>
        </authorList>
    </citation>
    <scope>NUCLEOTIDE SEQUENCE [LARGE SCALE GENOMIC DNA]</scope>
    <source>
        <strain evidence="6 7">MUT 4182</strain>
    </source>
</reference>
<dbReference type="Gene3D" id="3.30.1440.10">
    <property type="match status" value="1"/>
</dbReference>
<evidence type="ECO:0000256" key="3">
    <source>
        <dbReference type="ARBA" id="ARBA00023274"/>
    </source>
</evidence>
<keyword evidence="7" id="KW-1185">Reference proteome</keyword>
<dbReference type="GO" id="GO:0003735">
    <property type="term" value="F:structural constituent of ribosome"/>
    <property type="evidence" value="ECO:0007669"/>
    <property type="project" value="InterPro"/>
</dbReference>
<dbReference type="AlphaFoldDB" id="A0A0C3KR68"/>
<accession>A0A0C3KR68</accession>
<sequence length="273" mass="30509">MKVRKTHKRWNYARIFQKTDIRVGPISEPRTLAHYHNTLAEDLLYLTHRHGVTFGAQKRPVHDPENPYTRHRPAPQPKGGKGLQPAAPPTDAANVVKLEKIVLHTHVKEAQTNRQAILSAMALFRQLSGELEKQGGQDSASGVVVCRARKQSSSFRITRYLPIAVKVELRGEKMYEFINSLAEFVLPRMRDFAGIVMPPPSASMNTPSAMSGVVAFGLPPSAMSLFPQVEVNFDSYPRSHGFHIEFITNARGKDAQNKARALVSGFRIPLVRK</sequence>
<dbReference type="PANTHER" id="PTHR11994">
    <property type="entry name" value="60S RIBOSOMAL PROTEIN L11-RELATED"/>
    <property type="match status" value="1"/>
</dbReference>
<keyword evidence="3" id="KW-0687">Ribonucleoprotein</keyword>
<dbReference type="Proteomes" id="UP000054248">
    <property type="component" value="Unassembled WGS sequence"/>
</dbReference>
<keyword evidence="2" id="KW-0689">Ribosomal protein</keyword>
<dbReference type="EMBL" id="KN823073">
    <property type="protein sequence ID" value="KIO23893.1"/>
    <property type="molecule type" value="Genomic_DNA"/>
</dbReference>
<feature type="region of interest" description="Disordered" evidence="4">
    <location>
        <begin position="55"/>
        <end position="89"/>
    </location>
</feature>
<dbReference type="InterPro" id="IPR031309">
    <property type="entry name" value="Ribosomal_uL5_C"/>
</dbReference>
<dbReference type="OrthoDB" id="539541at2759"/>
<reference evidence="7" key="2">
    <citation type="submission" date="2015-01" db="EMBL/GenBank/DDBJ databases">
        <title>Evolutionary Origins and Diversification of the Mycorrhizal Mutualists.</title>
        <authorList>
            <consortium name="DOE Joint Genome Institute"/>
            <consortium name="Mycorrhizal Genomics Consortium"/>
            <person name="Kohler A."/>
            <person name="Kuo A."/>
            <person name="Nagy L.G."/>
            <person name="Floudas D."/>
            <person name="Copeland A."/>
            <person name="Barry K.W."/>
            <person name="Cichocki N."/>
            <person name="Veneault-Fourrey C."/>
            <person name="LaButti K."/>
            <person name="Lindquist E.A."/>
            <person name="Lipzen A."/>
            <person name="Lundell T."/>
            <person name="Morin E."/>
            <person name="Murat C."/>
            <person name="Riley R."/>
            <person name="Ohm R."/>
            <person name="Sun H."/>
            <person name="Tunlid A."/>
            <person name="Henrissat B."/>
            <person name="Grigoriev I.V."/>
            <person name="Hibbett D.S."/>
            <person name="Martin F."/>
        </authorList>
    </citation>
    <scope>NUCLEOTIDE SEQUENCE [LARGE SCALE GENOMIC DNA]</scope>
    <source>
        <strain evidence="7">MUT 4182</strain>
    </source>
</reference>
<evidence type="ECO:0000256" key="2">
    <source>
        <dbReference type="ARBA" id="ARBA00022980"/>
    </source>
</evidence>
<evidence type="ECO:0000313" key="7">
    <source>
        <dbReference type="Proteomes" id="UP000054248"/>
    </source>
</evidence>
<dbReference type="HOGENOM" id="CLU_061015_1_1_1"/>
<dbReference type="GO" id="GO:0005840">
    <property type="term" value="C:ribosome"/>
    <property type="evidence" value="ECO:0007669"/>
    <property type="project" value="UniProtKB-KW"/>
</dbReference>
<evidence type="ECO:0000256" key="1">
    <source>
        <dbReference type="ARBA" id="ARBA00008553"/>
    </source>
</evidence>
<dbReference type="Pfam" id="PF00673">
    <property type="entry name" value="Ribosomal_L5_C"/>
    <property type="match status" value="1"/>
</dbReference>
<dbReference type="GO" id="GO:1990904">
    <property type="term" value="C:ribonucleoprotein complex"/>
    <property type="evidence" value="ECO:0007669"/>
    <property type="project" value="UniProtKB-KW"/>
</dbReference>
<proteinExistence type="inferred from homology"/>
<feature type="domain" description="Large ribosomal subunit protein uL5 C-terminal" evidence="5">
    <location>
        <begin position="162"/>
        <end position="269"/>
    </location>
</feature>
<name>A0A0C3KR68_9AGAM</name>
<organism evidence="6 7">
    <name type="scientific">Tulasnella calospora MUT 4182</name>
    <dbReference type="NCBI Taxonomy" id="1051891"/>
    <lineage>
        <taxon>Eukaryota</taxon>
        <taxon>Fungi</taxon>
        <taxon>Dikarya</taxon>
        <taxon>Basidiomycota</taxon>
        <taxon>Agaricomycotina</taxon>
        <taxon>Agaricomycetes</taxon>
        <taxon>Cantharellales</taxon>
        <taxon>Tulasnellaceae</taxon>
        <taxon>Tulasnella</taxon>
    </lineage>
</organism>
<dbReference type="STRING" id="1051891.A0A0C3KR68"/>
<protein>
    <recommendedName>
        <fullName evidence="5">Large ribosomal subunit protein uL5 C-terminal domain-containing protein</fullName>
    </recommendedName>
</protein>
<evidence type="ECO:0000313" key="6">
    <source>
        <dbReference type="EMBL" id="KIO23893.1"/>
    </source>
</evidence>
<gene>
    <name evidence="6" type="ORF">M407DRAFT_244641</name>
</gene>